<name>A0A7Y7XUF1_9PSED</name>
<dbReference type="PANTHER" id="PTHR11986:SF18">
    <property type="entry name" value="ORNITHINE AMINOTRANSFERASE, MITOCHONDRIAL"/>
    <property type="match status" value="1"/>
</dbReference>
<dbReference type="GO" id="GO:0042802">
    <property type="term" value="F:identical protein binding"/>
    <property type="evidence" value="ECO:0007669"/>
    <property type="project" value="TreeGrafter"/>
</dbReference>
<sequence>MQPNPAITLEKRFCAHNYSPLEVVIVQGEGVWAIGDDGRRYLDMMSAYSAVSHGHAHPRIRAAAMAQIDKVSVVSRAFYSEPLGNFLQTLCRISGFDSALPMNSGAEAVETAIKAARRWGYRVKGIAANQAKIVVADNNFHGRTSTIVGFSSEPAYKADFGPFCNGFSEARFGDIESFRAAITADTCAVLIEPIQGEAGIRLPPAGFLRELRQLCDETNTLLILDEIQSGLGRTGKWFAFEHEGIRPDALILGKALGGGIMPVSAFVADHPIMDLFDAGSHGSTFGGNPLAAAIGLEALKVLEDEGLIDNSAQLGRYLVERLTALGSPAIREIRGRGLWVGVELDRDARPICEALLAEGVLTKETHENVLRIAPPLSISREELDWGLERIERVFKQLV</sequence>
<dbReference type="EC" id="2.6.1.13" evidence="3"/>
<dbReference type="GO" id="GO:0004587">
    <property type="term" value="F:ornithine aminotransferase activity"/>
    <property type="evidence" value="ECO:0007669"/>
    <property type="project" value="UniProtKB-EC"/>
</dbReference>
<dbReference type="FunFam" id="3.40.640.10:FF:000011">
    <property type="entry name" value="Ornithine aminotransferase"/>
    <property type="match status" value="1"/>
</dbReference>
<keyword evidence="5 9" id="KW-0808">Transferase</keyword>
<dbReference type="Proteomes" id="UP000517547">
    <property type="component" value="Unassembled WGS sequence"/>
</dbReference>
<comment type="cofactor">
    <cofactor evidence="1">
        <name>pyridoxal 5'-phosphate</name>
        <dbReference type="ChEBI" id="CHEBI:597326"/>
    </cofactor>
</comment>
<dbReference type="Gene3D" id="3.90.1150.10">
    <property type="entry name" value="Aspartate Aminotransferase, domain 1"/>
    <property type="match status" value="1"/>
</dbReference>
<dbReference type="InterPro" id="IPR005814">
    <property type="entry name" value="Aminotrans_3"/>
</dbReference>
<dbReference type="GO" id="GO:0055129">
    <property type="term" value="P:L-proline biosynthetic process"/>
    <property type="evidence" value="ECO:0007669"/>
    <property type="project" value="UniProtKB-UniPathway"/>
</dbReference>
<dbReference type="Pfam" id="PF00202">
    <property type="entry name" value="Aminotran_3"/>
    <property type="match status" value="1"/>
</dbReference>
<evidence type="ECO:0000313" key="9">
    <source>
        <dbReference type="EMBL" id="NWC12525.1"/>
    </source>
</evidence>
<evidence type="ECO:0000256" key="3">
    <source>
        <dbReference type="ARBA" id="ARBA00012924"/>
    </source>
</evidence>
<dbReference type="Gene3D" id="3.40.640.10">
    <property type="entry name" value="Type I PLP-dependent aspartate aminotransferase-like (Major domain)"/>
    <property type="match status" value="1"/>
</dbReference>
<evidence type="ECO:0000256" key="1">
    <source>
        <dbReference type="ARBA" id="ARBA00001933"/>
    </source>
</evidence>
<evidence type="ECO:0000256" key="7">
    <source>
        <dbReference type="ARBA" id="ARBA00030587"/>
    </source>
</evidence>
<evidence type="ECO:0000256" key="6">
    <source>
        <dbReference type="ARBA" id="ARBA00022898"/>
    </source>
</evidence>
<protein>
    <recommendedName>
        <fullName evidence="3">ornithine aminotransferase</fullName>
        <ecNumber evidence="3">2.6.1.13</ecNumber>
    </recommendedName>
    <alternativeName>
        <fullName evidence="7">Ornithine--oxo-acid aminotransferase</fullName>
    </alternativeName>
</protein>
<gene>
    <name evidence="9" type="primary">rocD</name>
    <name evidence="9" type="ORF">HX845_02610</name>
</gene>
<dbReference type="NCBIfam" id="TIGR01885">
    <property type="entry name" value="Orn_aminotrans"/>
    <property type="match status" value="1"/>
</dbReference>
<dbReference type="InterPro" id="IPR049704">
    <property type="entry name" value="Aminotrans_3_PPA_site"/>
</dbReference>
<dbReference type="AlphaFoldDB" id="A0A7Y7XUF1"/>
<accession>A0A7Y7XUF1</accession>
<evidence type="ECO:0000256" key="8">
    <source>
        <dbReference type="RuleBase" id="RU003560"/>
    </source>
</evidence>
<evidence type="ECO:0000313" key="10">
    <source>
        <dbReference type="Proteomes" id="UP000517547"/>
    </source>
</evidence>
<dbReference type="SUPFAM" id="SSF53383">
    <property type="entry name" value="PLP-dependent transferases"/>
    <property type="match status" value="1"/>
</dbReference>
<dbReference type="PIRSF" id="PIRSF000521">
    <property type="entry name" value="Transaminase_4ab_Lys_Orn"/>
    <property type="match status" value="1"/>
</dbReference>
<dbReference type="InterPro" id="IPR010164">
    <property type="entry name" value="Orn_aminotrans"/>
</dbReference>
<evidence type="ECO:0000256" key="5">
    <source>
        <dbReference type="ARBA" id="ARBA00022679"/>
    </source>
</evidence>
<keyword evidence="4 9" id="KW-0032">Aminotransferase</keyword>
<dbReference type="UniPathway" id="UPA00098">
    <property type="reaction ID" value="UER00358"/>
</dbReference>
<dbReference type="RefSeq" id="WP_017124707.1">
    <property type="nucleotide sequence ID" value="NZ_JACAOR010000011.1"/>
</dbReference>
<dbReference type="InterPro" id="IPR015421">
    <property type="entry name" value="PyrdxlP-dep_Trfase_major"/>
</dbReference>
<dbReference type="GeneID" id="57662967"/>
<dbReference type="CDD" id="cd00610">
    <property type="entry name" value="OAT_like"/>
    <property type="match status" value="1"/>
</dbReference>
<dbReference type="GO" id="GO:0030170">
    <property type="term" value="F:pyridoxal phosphate binding"/>
    <property type="evidence" value="ECO:0007669"/>
    <property type="project" value="InterPro"/>
</dbReference>
<dbReference type="EMBL" id="JACAQE010000001">
    <property type="protein sequence ID" value="NWC12525.1"/>
    <property type="molecule type" value="Genomic_DNA"/>
</dbReference>
<comment type="caution">
    <text evidence="9">The sequence shown here is derived from an EMBL/GenBank/DDBJ whole genome shotgun (WGS) entry which is preliminary data.</text>
</comment>
<dbReference type="PROSITE" id="PS00600">
    <property type="entry name" value="AA_TRANSFER_CLASS_3"/>
    <property type="match status" value="1"/>
</dbReference>
<dbReference type="InterPro" id="IPR015422">
    <property type="entry name" value="PyrdxlP-dep_Trfase_small"/>
</dbReference>
<dbReference type="InterPro" id="IPR050103">
    <property type="entry name" value="Class-III_PLP-dep_AT"/>
</dbReference>
<organism evidence="9 10">
    <name type="scientific">Pseudomonas gingeri</name>
    <dbReference type="NCBI Taxonomy" id="117681"/>
    <lineage>
        <taxon>Bacteria</taxon>
        <taxon>Pseudomonadati</taxon>
        <taxon>Pseudomonadota</taxon>
        <taxon>Gammaproteobacteria</taxon>
        <taxon>Pseudomonadales</taxon>
        <taxon>Pseudomonadaceae</taxon>
        <taxon>Pseudomonas</taxon>
    </lineage>
</organism>
<dbReference type="PANTHER" id="PTHR11986">
    <property type="entry name" value="AMINOTRANSFERASE CLASS III"/>
    <property type="match status" value="1"/>
</dbReference>
<reference evidence="9 10" key="1">
    <citation type="submission" date="2020-04" db="EMBL/GenBank/DDBJ databases">
        <title>Molecular characterization of pseudomonads from Agaricus bisporus reveal novel blotch 2 pathogens in Western Europe.</title>
        <authorList>
            <person name="Taparia T."/>
            <person name="Krijger M."/>
            <person name="Haynes E."/>
            <person name="Elpinstone J.G."/>
            <person name="Noble R."/>
            <person name="Van Der Wolf J."/>
        </authorList>
    </citation>
    <scope>NUCLEOTIDE SEQUENCE [LARGE SCALE GENOMIC DNA]</scope>
    <source>
        <strain evidence="9 10">IPO3738</strain>
    </source>
</reference>
<keyword evidence="6 8" id="KW-0663">Pyridoxal phosphate</keyword>
<evidence type="ECO:0000256" key="2">
    <source>
        <dbReference type="ARBA" id="ARBA00004998"/>
    </source>
</evidence>
<comment type="pathway">
    <text evidence="2">Amino-acid biosynthesis; L-proline biosynthesis; L-glutamate 5-semialdehyde from L-ornithine: step 1/1.</text>
</comment>
<dbReference type="InterPro" id="IPR015424">
    <property type="entry name" value="PyrdxlP-dep_Trfase"/>
</dbReference>
<evidence type="ECO:0000256" key="4">
    <source>
        <dbReference type="ARBA" id="ARBA00022576"/>
    </source>
</evidence>
<comment type="similarity">
    <text evidence="8">Belongs to the class-III pyridoxal-phosphate-dependent aminotransferase family.</text>
</comment>
<proteinExistence type="inferred from homology"/>